<keyword evidence="7" id="KW-0808">Transferase</keyword>
<accession>A0AAW7XF85</accession>
<feature type="transmembrane region" description="Helical" evidence="5">
    <location>
        <begin position="210"/>
        <end position="232"/>
    </location>
</feature>
<evidence type="ECO:0000256" key="4">
    <source>
        <dbReference type="SAM" id="Coils"/>
    </source>
</evidence>
<dbReference type="Gene3D" id="3.30.70.270">
    <property type="match status" value="1"/>
</dbReference>
<keyword evidence="5" id="KW-0472">Membrane</keyword>
<evidence type="ECO:0000256" key="1">
    <source>
        <dbReference type="ARBA" id="ARBA00001946"/>
    </source>
</evidence>
<evidence type="ECO:0000259" key="6">
    <source>
        <dbReference type="PROSITE" id="PS50887"/>
    </source>
</evidence>
<dbReference type="GO" id="GO:1902201">
    <property type="term" value="P:negative regulation of bacterial-type flagellum-dependent cell motility"/>
    <property type="evidence" value="ECO:0007669"/>
    <property type="project" value="TreeGrafter"/>
</dbReference>
<comment type="catalytic activity">
    <reaction evidence="3">
        <text>2 GTP = 3',3'-c-di-GMP + 2 diphosphate</text>
        <dbReference type="Rhea" id="RHEA:24898"/>
        <dbReference type="ChEBI" id="CHEBI:33019"/>
        <dbReference type="ChEBI" id="CHEBI:37565"/>
        <dbReference type="ChEBI" id="CHEBI:58805"/>
        <dbReference type="EC" id="2.7.7.65"/>
    </reaction>
</comment>
<dbReference type="Pfam" id="PF00990">
    <property type="entry name" value="GGDEF"/>
    <property type="match status" value="1"/>
</dbReference>
<comment type="cofactor">
    <cofactor evidence="1">
        <name>Mg(2+)</name>
        <dbReference type="ChEBI" id="CHEBI:18420"/>
    </cofactor>
</comment>
<dbReference type="SMART" id="SM00267">
    <property type="entry name" value="GGDEF"/>
    <property type="match status" value="1"/>
</dbReference>
<evidence type="ECO:0000313" key="7">
    <source>
        <dbReference type="EMBL" id="MDO6452232.1"/>
    </source>
</evidence>
<name>A0AAW7XF85_9GAMM</name>
<comment type="caution">
    <text evidence="7">The sequence shown here is derived from an EMBL/GenBank/DDBJ whole genome shotgun (WGS) entry which is preliminary data.</text>
</comment>
<evidence type="ECO:0000313" key="8">
    <source>
        <dbReference type="Proteomes" id="UP001169862"/>
    </source>
</evidence>
<dbReference type="RefSeq" id="WP_303548214.1">
    <property type="nucleotide sequence ID" value="NZ_JAUOPG010000001.1"/>
</dbReference>
<feature type="transmembrane region" description="Helical" evidence="5">
    <location>
        <begin position="278"/>
        <end position="295"/>
    </location>
</feature>
<dbReference type="SUPFAM" id="SSF55073">
    <property type="entry name" value="Nucleotide cyclase"/>
    <property type="match status" value="1"/>
</dbReference>
<dbReference type="PANTHER" id="PTHR45138:SF9">
    <property type="entry name" value="DIGUANYLATE CYCLASE DGCM-RELATED"/>
    <property type="match status" value="1"/>
</dbReference>
<dbReference type="InterPro" id="IPR000160">
    <property type="entry name" value="GGDEF_dom"/>
</dbReference>
<dbReference type="Pfam" id="PF07696">
    <property type="entry name" value="7TMR-DISMED2"/>
    <property type="match status" value="1"/>
</dbReference>
<feature type="transmembrane region" description="Helical" evidence="5">
    <location>
        <begin position="356"/>
        <end position="383"/>
    </location>
</feature>
<sequence>MDLRFKEAAVTKRFYISLLATTLVICALLTINQYLMVSTNTGSPVTNKGDISLSNYSPVVVKAEHISYLEENSSINKNDLLNSTLGQWKTIESKHLSLGRKDTAIWYRIPIKNTNATTIDQVLEIQWPNLYSAELYRYNINLLSYAVQHRGLSTQPIPNRTSSPTPAFYFTLAPHESTVLYLRVKTSYFQYVPMTFWAEALFQQQLQSKIIIYSLCFGALSAMLIFNLFLFLKLRSKTHVFYSMYILSINFYQLCVTGYGQNLLWLNNIPLKLISYELSIYLAFLFCNVFIRYFLHLKRNLKRVNSILIIYWSMATLSLLIGYSIPQQVSEIVAALSYMIALFTGYYLFIRGYRNALYFCIAWVLFTLSGTALLLMVIGFLPYSPIIEYGQMLGFVTAVLTISLALAGNLNVERLHRIVAQEKALQLEKQVSNERAAKLAAHKALLKAQDEQNALLEQKVIHRTHELEFLAHQLETANQQLSEISLTDPLTNLNNRRFLDQNLEMVSKSAARARSTLSMLLIDIDHFKNINDTYGHLAGDTCLVNIAGILKKHINRATDSIARYGGEEFAIVLPGTHEKDLVIIAEALRKDVADSHVSFNGHQIKLTVSIGCATVRPSEFIPPDCLIALTDKALYRAKNNGRNRCECSFTL</sequence>
<feature type="transmembrane region" description="Helical" evidence="5">
    <location>
        <begin position="332"/>
        <end position="349"/>
    </location>
</feature>
<dbReference type="Gene3D" id="2.60.40.2380">
    <property type="match status" value="1"/>
</dbReference>
<dbReference type="GO" id="GO:0052621">
    <property type="term" value="F:diguanylate cyclase activity"/>
    <property type="evidence" value="ECO:0007669"/>
    <property type="project" value="UniProtKB-EC"/>
</dbReference>
<dbReference type="AlphaFoldDB" id="A0AAW7XF85"/>
<organism evidence="7 8">
    <name type="scientific">Neptunomonas phycophila</name>
    <dbReference type="NCBI Taxonomy" id="1572645"/>
    <lineage>
        <taxon>Bacteria</taxon>
        <taxon>Pseudomonadati</taxon>
        <taxon>Pseudomonadota</taxon>
        <taxon>Gammaproteobacteria</taxon>
        <taxon>Oceanospirillales</taxon>
        <taxon>Oceanospirillaceae</taxon>
        <taxon>Neptunomonas</taxon>
    </lineage>
</organism>
<evidence type="ECO:0000256" key="5">
    <source>
        <dbReference type="SAM" id="Phobius"/>
    </source>
</evidence>
<keyword evidence="5" id="KW-1133">Transmembrane helix</keyword>
<dbReference type="PROSITE" id="PS50887">
    <property type="entry name" value="GGDEF"/>
    <property type="match status" value="1"/>
</dbReference>
<feature type="coiled-coil region" evidence="4">
    <location>
        <begin position="439"/>
        <end position="487"/>
    </location>
</feature>
<proteinExistence type="predicted"/>
<dbReference type="EC" id="2.7.7.65" evidence="2"/>
<feature type="domain" description="GGDEF" evidence="6">
    <location>
        <begin position="515"/>
        <end position="650"/>
    </location>
</feature>
<keyword evidence="5" id="KW-0812">Transmembrane</keyword>
<dbReference type="EMBL" id="JAUOPG010000001">
    <property type="protein sequence ID" value="MDO6452232.1"/>
    <property type="molecule type" value="Genomic_DNA"/>
</dbReference>
<dbReference type="FunFam" id="3.30.70.270:FF:000001">
    <property type="entry name" value="Diguanylate cyclase domain protein"/>
    <property type="match status" value="1"/>
</dbReference>
<keyword evidence="4" id="KW-0175">Coiled coil</keyword>
<dbReference type="InterPro" id="IPR011622">
    <property type="entry name" value="7TMR_DISM_rcpt_extracell_dom2"/>
</dbReference>
<evidence type="ECO:0000256" key="3">
    <source>
        <dbReference type="ARBA" id="ARBA00034247"/>
    </source>
</evidence>
<dbReference type="InterPro" id="IPR050469">
    <property type="entry name" value="Diguanylate_Cyclase"/>
</dbReference>
<dbReference type="NCBIfam" id="TIGR00254">
    <property type="entry name" value="GGDEF"/>
    <property type="match status" value="1"/>
</dbReference>
<feature type="transmembrane region" description="Helical" evidence="5">
    <location>
        <begin position="389"/>
        <end position="407"/>
    </location>
</feature>
<dbReference type="InterPro" id="IPR029787">
    <property type="entry name" value="Nucleotide_cyclase"/>
</dbReference>
<protein>
    <recommendedName>
        <fullName evidence="2">diguanylate cyclase</fullName>
        <ecNumber evidence="2">2.7.7.65</ecNumber>
    </recommendedName>
</protein>
<keyword evidence="7" id="KW-0548">Nucleotidyltransferase</keyword>
<dbReference type="Proteomes" id="UP001169862">
    <property type="component" value="Unassembled WGS sequence"/>
</dbReference>
<reference evidence="7" key="1">
    <citation type="submission" date="2023-07" db="EMBL/GenBank/DDBJ databases">
        <title>Genome content predicts the carbon catabolic preferences of heterotrophic bacteria.</title>
        <authorList>
            <person name="Gralka M."/>
        </authorList>
    </citation>
    <scope>NUCLEOTIDE SEQUENCE</scope>
    <source>
        <strain evidence="7">I2M16</strain>
    </source>
</reference>
<dbReference type="InterPro" id="IPR011623">
    <property type="entry name" value="7TMR_DISM_rcpt_extracell_dom1"/>
</dbReference>
<dbReference type="InterPro" id="IPR043128">
    <property type="entry name" value="Rev_trsase/Diguanyl_cyclase"/>
</dbReference>
<dbReference type="PANTHER" id="PTHR45138">
    <property type="entry name" value="REGULATORY COMPONENTS OF SENSORY TRANSDUCTION SYSTEM"/>
    <property type="match status" value="1"/>
</dbReference>
<feature type="transmembrane region" description="Helical" evidence="5">
    <location>
        <begin position="307"/>
        <end position="326"/>
    </location>
</feature>
<dbReference type="GO" id="GO:0005886">
    <property type="term" value="C:plasma membrane"/>
    <property type="evidence" value="ECO:0007669"/>
    <property type="project" value="TreeGrafter"/>
</dbReference>
<dbReference type="Pfam" id="PF07695">
    <property type="entry name" value="7TMR-DISM_7TM"/>
    <property type="match status" value="1"/>
</dbReference>
<dbReference type="CDD" id="cd01949">
    <property type="entry name" value="GGDEF"/>
    <property type="match status" value="1"/>
</dbReference>
<gene>
    <name evidence="7" type="ORF">Q4490_01530</name>
</gene>
<dbReference type="GO" id="GO:0043709">
    <property type="term" value="P:cell adhesion involved in single-species biofilm formation"/>
    <property type="evidence" value="ECO:0007669"/>
    <property type="project" value="TreeGrafter"/>
</dbReference>
<evidence type="ECO:0000256" key="2">
    <source>
        <dbReference type="ARBA" id="ARBA00012528"/>
    </source>
</evidence>
<feature type="transmembrane region" description="Helical" evidence="5">
    <location>
        <begin position="244"/>
        <end position="266"/>
    </location>
</feature>
<feature type="transmembrane region" description="Helical" evidence="5">
    <location>
        <begin position="14"/>
        <end position="35"/>
    </location>
</feature>